<dbReference type="SUPFAM" id="SSF53474">
    <property type="entry name" value="alpha/beta-Hydrolases"/>
    <property type="match status" value="1"/>
</dbReference>
<dbReference type="Pfam" id="PF07859">
    <property type="entry name" value="Abhydrolase_3"/>
    <property type="match status" value="1"/>
</dbReference>
<evidence type="ECO:0000259" key="2">
    <source>
        <dbReference type="Pfam" id="PF07859"/>
    </source>
</evidence>
<evidence type="ECO:0000313" key="3">
    <source>
        <dbReference type="EMBL" id="TGD79878.1"/>
    </source>
</evidence>
<dbReference type="Proteomes" id="UP000298284">
    <property type="component" value="Unassembled WGS sequence"/>
</dbReference>
<sequence length="345" mass="37953">MNKTKAALLALAPVAGAGLLTWVYRSTPYSIGPDGCATVNTAGKIRLGILRRLLASFGGVRSKRLGFPKVPMQTIEHRTIPTNYGEVPVTVYWPSTTSKKPLPVYVNLHGGGFVLGYPMQDDLLCRFLAHHTPCVVINVDYVLAPEQPFPTPVLQCYEVVRWVAAHAESLGLDARHLAVGGHSAGGNYSAAVALLARERQEFRLALQLLDYPSLNLAERESQKHILPRRKQVLTPELGAFFKHAYLPCPADRSNPLASPLLAEDVTGLAPALIITAEYDFLRDDGRDYAQKLRQQGVPVIYREFKGVDHAFTHFGPKEPAQEAWNLMLRTLQQAFAGKIVGQDLA</sequence>
<keyword evidence="4" id="KW-1185">Reference proteome</keyword>
<evidence type="ECO:0000256" key="1">
    <source>
        <dbReference type="ARBA" id="ARBA00022801"/>
    </source>
</evidence>
<protein>
    <submittedName>
        <fullName evidence="3">Alpha/beta hydrolase</fullName>
    </submittedName>
</protein>
<comment type="caution">
    <text evidence="3">The sequence shown here is derived from an EMBL/GenBank/DDBJ whole genome shotgun (WGS) entry which is preliminary data.</text>
</comment>
<dbReference type="PANTHER" id="PTHR48081">
    <property type="entry name" value="AB HYDROLASE SUPERFAMILY PROTEIN C4A8.06C"/>
    <property type="match status" value="1"/>
</dbReference>
<dbReference type="OrthoDB" id="9815425at2"/>
<dbReference type="RefSeq" id="WP_135531622.1">
    <property type="nucleotide sequence ID" value="NZ_SRKZ01000004.1"/>
</dbReference>
<accession>A0A4Z0MKN7</accession>
<reference evidence="3 4" key="1">
    <citation type="submission" date="2019-04" db="EMBL/GenBank/DDBJ databases">
        <authorList>
            <person name="Feng G."/>
            <person name="Zhang J."/>
            <person name="Zhu H."/>
        </authorList>
    </citation>
    <scope>NUCLEOTIDE SEQUENCE [LARGE SCALE GENOMIC DNA]</scope>
    <source>
        <strain evidence="3 4">JCM 19491</strain>
    </source>
</reference>
<keyword evidence="1 3" id="KW-0378">Hydrolase</keyword>
<evidence type="ECO:0000313" key="4">
    <source>
        <dbReference type="Proteomes" id="UP000298284"/>
    </source>
</evidence>
<dbReference type="EMBL" id="SRKZ01000004">
    <property type="protein sequence ID" value="TGD79878.1"/>
    <property type="molecule type" value="Genomic_DNA"/>
</dbReference>
<dbReference type="InterPro" id="IPR013094">
    <property type="entry name" value="AB_hydrolase_3"/>
</dbReference>
<dbReference type="InterPro" id="IPR029058">
    <property type="entry name" value="AB_hydrolase_fold"/>
</dbReference>
<proteinExistence type="predicted"/>
<name>A0A4Z0MKN7_9BACT</name>
<gene>
    <name evidence="3" type="ORF">EU557_16845</name>
</gene>
<dbReference type="GO" id="GO:0016787">
    <property type="term" value="F:hydrolase activity"/>
    <property type="evidence" value="ECO:0007669"/>
    <property type="project" value="UniProtKB-KW"/>
</dbReference>
<dbReference type="InterPro" id="IPR050300">
    <property type="entry name" value="GDXG_lipolytic_enzyme"/>
</dbReference>
<feature type="domain" description="Alpha/beta hydrolase fold-3" evidence="2">
    <location>
        <begin position="106"/>
        <end position="312"/>
    </location>
</feature>
<organism evidence="3 4">
    <name type="scientific">Hymenobacter wooponensis</name>
    <dbReference type="NCBI Taxonomy" id="1525360"/>
    <lineage>
        <taxon>Bacteria</taxon>
        <taxon>Pseudomonadati</taxon>
        <taxon>Bacteroidota</taxon>
        <taxon>Cytophagia</taxon>
        <taxon>Cytophagales</taxon>
        <taxon>Hymenobacteraceae</taxon>
        <taxon>Hymenobacter</taxon>
    </lineage>
</organism>
<dbReference type="AlphaFoldDB" id="A0A4Z0MKN7"/>
<dbReference type="Gene3D" id="3.40.50.1820">
    <property type="entry name" value="alpha/beta hydrolase"/>
    <property type="match status" value="1"/>
</dbReference>
<dbReference type="PANTHER" id="PTHR48081:SF8">
    <property type="entry name" value="ALPHA_BETA HYDROLASE FOLD-3 DOMAIN-CONTAINING PROTEIN-RELATED"/>
    <property type="match status" value="1"/>
</dbReference>